<dbReference type="AlphaFoldDB" id="A0A077B2U5"/>
<proteinExistence type="predicted"/>
<dbReference type="HOGENOM" id="CLU_2179066_0_0_5"/>
<dbReference type="OrthoDB" id="7265085at2"/>
<dbReference type="Proteomes" id="UP000028926">
    <property type="component" value="Plasmid unnamed"/>
</dbReference>
<dbReference type="InterPro" id="IPR019052">
    <property type="entry name" value="DUF2383"/>
</dbReference>
<gene>
    <name evidence="2" type="ORF">ID47_12060</name>
</gene>
<sequence>MTSDLMSILGELIQIAQKNEDGYRAAADRVQDSVLKQALQKRAEYCHNAVTDLQGKVKQIIHARGKGGSLVGGMPCDQASINEMLIGKENLTIIEEWDTSEYTHKIASC</sequence>
<geneLocation type="plasmid" evidence="2">
    <name>unnamed</name>
</geneLocation>
<keyword evidence="2" id="KW-0614">Plasmid</keyword>
<dbReference type="EMBL" id="CP008942">
    <property type="protein sequence ID" value="AIK97310.1"/>
    <property type="molecule type" value="Genomic_DNA"/>
</dbReference>
<dbReference type="Gene3D" id="1.20.1260.10">
    <property type="match status" value="1"/>
</dbReference>
<reference evidence="2 3" key="1">
    <citation type="submission" date="2014-07" db="EMBL/GenBank/DDBJ databases">
        <title>Comparative genomic insights into amoeba endosymbionts belonging to the families of Holosporaceae and Candidatus Midichloriaceae within Rickettsiales.</title>
        <authorList>
            <person name="Wang Z."/>
            <person name="Wu M."/>
        </authorList>
    </citation>
    <scope>NUCLEOTIDE SEQUENCE [LARGE SCALE GENOMIC DNA]</scope>
    <source>
        <strain evidence="2">PRA3</strain>
        <plasmid evidence="2">unnamed</plasmid>
    </source>
</reference>
<accession>A0A077B2U5</accession>
<dbReference type="RefSeq" id="WP_041187785.1">
    <property type="nucleotide sequence ID" value="NZ_CP008942.1"/>
</dbReference>
<name>A0A077B2U5_9PROT</name>
<evidence type="ECO:0000313" key="3">
    <source>
        <dbReference type="Proteomes" id="UP000028926"/>
    </source>
</evidence>
<evidence type="ECO:0000313" key="2">
    <source>
        <dbReference type="EMBL" id="AIK97310.1"/>
    </source>
</evidence>
<protein>
    <recommendedName>
        <fullName evidence="1">DUF2383 domain-containing protein</fullName>
    </recommendedName>
</protein>
<organism evidence="2 3">
    <name type="scientific">Candidatus Odyssella acanthamoebae</name>
    <dbReference type="NCBI Taxonomy" id="91604"/>
    <lineage>
        <taxon>Bacteria</taxon>
        <taxon>Pseudomonadati</taxon>
        <taxon>Pseudomonadota</taxon>
        <taxon>Alphaproteobacteria</taxon>
        <taxon>Holosporales</taxon>
        <taxon>Candidatus Paracaedibacteraceae</taxon>
        <taxon>Candidatus Odyssella</taxon>
    </lineage>
</organism>
<evidence type="ECO:0000259" key="1">
    <source>
        <dbReference type="Pfam" id="PF09537"/>
    </source>
</evidence>
<dbReference type="InterPro" id="IPR012347">
    <property type="entry name" value="Ferritin-like"/>
</dbReference>
<dbReference type="Pfam" id="PF09537">
    <property type="entry name" value="DUF2383"/>
    <property type="match status" value="1"/>
</dbReference>
<dbReference type="KEGG" id="paca:ID47_12060"/>
<feature type="domain" description="DUF2383" evidence="1">
    <location>
        <begin position="6"/>
        <end position="103"/>
    </location>
</feature>
<keyword evidence="3" id="KW-1185">Reference proteome</keyword>